<evidence type="ECO:0000313" key="3">
    <source>
        <dbReference type="Proteomes" id="UP000018208"/>
    </source>
</evidence>
<gene>
    <name evidence="1" type="ORF">SS50377_11807</name>
    <name evidence="2" type="ORF">SS50377_27055</name>
</gene>
<reference evidence="2" key="2">
    <citation type="submission" date="2020-12" db="EMBL/GenBank/DDBJ databases">
        <title>New Spironucleus salmonicida genome in near-complete chromosomes.</title>
        <authorList>
            <person name="Xu F."/>
            <person name="Kurt Z."/>
            <person name="Jimenez-Gonzalez A."/>
            <person name="Astvaldsson A."/>
            <person name="Andersson J.O."/>
            <person name="Svard S.G."/>
        </authorList>
    </citation>
    <scope>NUCLEOTIDE SEQUENCE</scope>
    <source>
        <strain evidence="2">ATCC 50377</strain>
    </source>
</reference>
<dbReference type="EMBL" id="AUWU02000007">
    <property type="protein sequence ID" value="KAH0570767.1"/>
    <property type="molecule type" value="Genomic_DNA"/>
</dbReference>
<name>V6LWF6_9EUKA</name>
<evidence type="ECO:0000313" key="1">
    <source>
        <dbReference type="EMBL" id="EST48041.1"/>
    </source>
</evidence>
<dbReference type="VEuPathDB" id="GiardiaDB:SS50377_27055"/>
<keyword evidence="3" id="KW-1185">Reference proteome</keyword>
<sequence>MSFSDVFTNFLRRTSEPIQKTTETKADPIELRNLKKKCSFPQRLTQHDLVGPDPLFYAELVSKPNTVLLKTNFVHPDKFLSQKLIREPQTFFDEKTRKQILDFGDIINSRNNIAQIDQVSIQKVQFFEIGDCWNGGWIEPIRDVKQGKLSAELQIALGENADEIVKQRLRLAK</sequence>
<reference evidence="1 2" key="1">
    <citation type="journal article" date="2014" name="PLoS Genet.">
        <title>The Genome of Spironucleus salmonicida Highlights a Fish Pathogen Adapted to Fluctuating Environments.</title>
        <authorList>
            <person name="Xu F."/>
            <person name="Jerlstrom-Hultqvist J."/>
            <person name="Einarsson E."/>
            <person name="Astvaldsson A."/>
            <person name="Svard S.G."/>
            <person name="Andersson J.O."/>
        </authorList>
    </citation>
    <scope>NUCLEOTIDE SEQUENCE</scope>
    <source>
        <strain evidence="2">ATCC 50377</strain>
    </source>
</reference>
<accession>V6LWF6</accession>
<proteinExistence type="predicted"/>
<protein>
    <submittedName>
        <fullName evidence="1">Uncharacterized protein</fullName>
    </submittedName>
</protein>
<dbReference type="AlphaFoldDB" id="V6LWF6"/>
<dbReference type="Proteomes" id="UP000018208">
    <property type="component" value="Unassembled WGS sequence"/>
</dbReference>
<dbReference type="EMBL" id="KI546008">
    <property type="protein sequence ID" value="EST48041.1"/>
    <property type="molecule type" value="Genomic_DNA"/>
</dbReference>
<evidence type="ECO:0000313" key="2">
    <source>
        <dbReference type="EMBL" id="KAH0570767.1"/>
    </source>
</evidence>
<organism evidence="1">
    <name type="scientific">Spironucleus salmonicida</name>
    <dbReference type="NCBI Taxonomy" id="348837"/>
    <lineage>
        <taxon>Eukaryota</taxon>
        <taxon>Metamonada</taxon>
        <taxon>Diplomonadida</taxon>
        <taxon>Hexamitidae</taxon>
        <taxon>Hexamitinae</taxon>
        <taxon>Spironucleus</taxon>
    </lineage>
</organism>